<protein>
    <submittedName>
        <fullName evidence="4">Recombinase family protein</fullName>
    </submittedName>
</protein>
<keyword evidence="5" id="KW-1185">Reference proteome</keyword>
<dbReference type="PANTHER" id="PTHR30461:SF2">
    <property type="entry name" value="SERINE RECOMBINASE PINE-RELATED"/>
    <property type="match status" value="1"/>
</dbReference>
<keyword evidence="2" id="KW-0233">DNA recombination</keyword>
<dbReference type="Gene3D" id="3.40.50.1390">
    <property type="entry name" value="Resolvase, N-terminal catalytic domain"/>
    <property type="match status" value="1"/>
</dbReference>
<feature type="domain" description="Resolvase/invertase-type recombinase catalytic" evidence="3">
    <location>
        <begin position="1"/>
        <end position="117"/>
    </location>
</feature>
<accession>A0ABU7FI85</accession>
<dbReference type="Gene3D" id="3.90.1750.20">
    <property type="entry name" value="Putative Large Serine Recombinase, Chain B, Domain 2"/>
    <property type="match status" value="1"/>
</dbReference>
<dbReference type="InterPro" id="IPR038109">
    <property type="entry name" value="DNA_bind_recomb_sf"/>
</dbReference>
<sequence>MGARRHLQDEGISGALEAHQRDDLNRLMEDARRTPRPFDMVVVNEGRAIGRTGRAFWKWVWELQELGIFVAVVKKDYDNSTPEGESKMRKDADYAEDERNIIRERTQGGLQEKAEDGGYIGGKVPYGYRITNKGLVGESKLAVDECDDACGDDCNKLKHEAENLRRGRELIVIRRDWRKAAIAMNSEGYAKRDGIPWGYHSLRQQVLSPIVLKARQVFRGSAGVKRGRDGNPINGEPVLINLSSIFTPAEIKELKAAAKRPVRRSPQRRIYTLSGRIVSPCGQRYVGGGKSRREKQYRCRGRIEKFATAGTCDGAARR</sequence>
<dbReference type="SMART" id="SM00857">
    <property type="entry name" value="Resolvase"/>
    <property type="match status" value="1"/>
</dbReference>
<dbReference type="SUPFAM" id="SSF53041">
    <property type="entry name" value="Resolvase-like"/>
    <property type="match status" value="1"/>
</dbReference>
<evidence type="ECO:0000313" key="4">
    <source>
        <dbReference type="EMBL" id="MED7823845.1"/>
    </source>
</evidence>
<keyword evidence="1" id="KW-0238">DNA-binding</keyword>
<dbReference type="InterPro" id="IPR050639">
    <property type="entry name" value="SSR_resolvase"/>
</dbReference>
<gene>
    <name evidence="4" type="ORF">VXC91_18120</name>
</gene>
<proteinExistence type="predicted"/>
<dbReference type="InterPro" id="IPR036162">
    <property type="entry name" value="Resolvase-like_N_sf"/>
</dbReference>
<comment type="caution">
    <text evidence="4">The sequence shown here is derived from an EMBL/GenBank/DDBJ whole genome shotgun (WGS) entry which is preliminary data.</text>
</comment>
<reference evidence="4" key="1">
    <citation type="submission" date="2024-01" db="EMBL/GenBank/DDBJ databases">
        <title>First draft genome sequence data of TA4-1, the type strain of Gram-positive actinobacterium Streptomyces chiangmaiensis.</title>
        <authorList>
            <person name="Yasawong M."/>
            <person name="Nantapong N."/>
        </authorList>
    </citation>
    <scope>NUCLEOTIDE SEQUENCE</scope>
    <source>
        <strain evidence="4">TA4-1</strain>
    </source>
</reference>
<dbReference type="Pfam" id="PF00239">
    <property type="entry name" value="Resolvase"/>
    <property type="match status" value="1"/>
</dbReference>
<dbReference type="PANTHER" id="PTHR30461">
    <property type="entry name" value="DNA-INVERTASE FROM LAMBDOID PROPHAGE"/>
    <property type="match status" value="1"/>
</dbReference>
<dbReference type="EMBL" id="JAYWVC010000055">
    <property type="protein sequence ID" value="MED7823845.1"/>
    <property type="molecule type" value="Genomic_DNA"/>
</dbReference>
<dbReference type="InterPro" id="IPR006119">
    <property type="entry name" value="Resolv_N"/>
</dbReference>
<name>A0ABU7FI85_9ACTN</name>
<dbReference type="Proteomes" id="UP001333996">
    <property type="component" value="Unassembled WGS sequence"/>
</dbReference>
<evidence type="ECO:0000259" key="3">
    <source>
        <dbReference type="PROSITE" id="PS51736"/>
    </source>
</evidence>
<dbReference type="PROSITE" id="PS51736">
    <property type="entry name" value="RECOMBINASES_3"/>
    <property type="match status" value="1"/>
</dbReference>
<organism evidence="4 5">
    <name type="scientific">Streptomyces chiangmaiensis</name>
    <dbReference type="NCBI Taxonomy" id="766497"/>
    <lineage>
        <taxon>Bacteria</taxon>
        <taxon>Bacillati</taxon>
        <taxon>Actinomycetota</taxon>
        <taxon>Actinomycetes</taxon>
        <taxon>Kitasatosporales</taxon>
        <taxon>Streptomycetaceae</taxon>
        <taxon>Streptomyces</taxon>
    </lineage>
</organism>
<evidence type="ECO:0000256" key="1">
    <source>
        <dbReference type="ARBA" id="ARBA00023125"/>
    </source>
</evidence>
<evidence type="ECO:0000313" key="5">
    <source>
        <dbReference type="Proteomes" id="UP001333996"/>
    </source>
</evidence>
<evidence type="ECO:0000256" key="2">
    <source>
        <dbReference type="ARBA" id="ARBA00023172"/>
    </source>
</evidence>